<evidence type="ECO:0000256" key="7">
    <source>
        <dbReference type="ARBA" id="ARBA00023284"/>
    </source>
</evidence>
<evidence type="ECO:0000313" key="9">
    <source>
        <dbReference type="EMBL" id="CAD7579510.1"/>
    </source>
</evidence>
<dbReference type="CDD" id="cd02961">
    <property type="entry name" value="PDI_a_family"/>
    <property type="match status" value="1"/>
</dbReference>
<proteinExistence type="inferred from homology"/>
<keyword evidence="6" id="KW-0413">Isomerase</keyword>
<dbReference type="GO" id="GO:0034976">
    <property type="term" value="P:response to endoplasmic reticulum stress"/>
    <property type="evidence" value="ECO:0007669"/>
    <property type="project" value="TreeGrafter"/>
</dbReference>
<dbReference type="PANTHER" id="PTHR18929:SF132">
    <property type="entry name" value="PROTEIN DISULFIDE-ISOMERASE A3"/>
    <property type="match status" value="1"/>
</dbReference>
<comment type="catalytic activity">
    <reaction evidence="1">
        <text>Catalyzes the rearrangement of -S-S- bonds in proteins.</text>
        <dbReference type="EC" id="5.3.4.1"/>
    </reaction>
</comment>
<organism evidence="9">
    <name type="scientific">Timema californicum</name>
    <name type="common">California timema</name>
    <name type="synonym">Walking stick</name>
    <dbReference type="NCBI Taxonomy" id="61474"/>
    <lineage>
        <taxon>Eukaryota</taxon>
        <taxon>Metazoa</taxon>
        <taxon>Ecdysozoa</taxon>
        <taxon>Arthropoda</taxon>
        <taxon>Hexapoda</taxon>
        <taxon>Insecta</taxon>
        <taxon>Pterygota</taxon>
        <taxon>Neoptera</taxon>
        <taxon>Polyneoptera</taxon>
        <taxon>Phasmatodea</taxon>
        <taxon>Timematodea</taxon>
        <taxon>Timematoidea</taxon>
        <taxon>Timematidae</taxon>
        <taxon>Timema</taxon>
    </lineage>
</organism>
<dbReference type="EMBL" id="OE192159">
    <property type="protein sequence ID" value="CAD7579510.1"/>
    <property type="molecule type" value="Genomic_DNA"/>
</dbReference>
<evidence type="ECO:0000256" key="4">
    <source>
        <dbReference type="ARBA" id="ARBA00012723"/>
    </source>
</evidence>
<dbReference type="Gene3D" id="3.40.30.10">
    <property type="entry name" value="Glutaredoxin"/>
    <property type="match status" value="2"/>
</dbReference>
<dbReference type="InterPro" id="IPR013766">
    <property type="entry name" value="Thioredoxin_domain"/>
</dbReference>
<protein>
    <recommendedName>
        <fullName evidence="4">protein disulfide-isomerase</fullName>
        <ecNumber evidence="4">5.3.4.1</ecNumber>
    </recommendedName>
</protein>
<evidence type="ECO:0000256" key="2">
    <source>
        <dbReference type="ARBA" id="ARBA00004319"/>
    </source>
</evidence>
<dbReference type="AlphaFoldDB" id="A0A7R9PDT2"/>
<dbReference type="Pfam" id="PF00085">
    <property type="entry name" value="Thioredoxin"/>
    <property type="match status" value="1"/>
</dbReference>
<evidence type="ECO:0000256" key="5">
    <source>
        <dbReference type="ARBA" id="ARBA00022824"/>
    </source>
</evidence>
<dbReference type="GO" id="GO:0005788">
    <property type="term" value="C:endoplasmic reticulum lumen"/>
    <property type="evidence" value="ECO:0007669"/>
    <property type="project" value="UniProtKB-SubCell"/>
</dbReference>
<name>A0A7R9PDT2_TIMCA</name>
<dbReference type="EC" id="5.3.4.1" evidence="4"/>
<accession>A0A7R9PDT2</accession>
<keyword evidence="7" id="KW-0676">Redox-active center</keyword>
<dbReference type="GO" id="GO:0006457">
    <property type="term" value="P:protein folding"/>
    <property type="evidence" value="ECO:0007669"/>
    <property type="project" value="TreeGrafter"/>
</dbReference>
<dbReference type="GO" id="GO:0003756">
    <property type="term" value="F:protein disulfide isomerase activity"/>
    <property type="evidence" value="ECO:0007669"/>
    <property type="project" value="UniProtKB-EC"/>
</dbReference>
<sequence length="220" mass="23892">MDTTCGYVETQQECASRGDLGELRSRILVKPASGRGQGRSLHITGTTSIALGCNYSYGTYLTAVAESIRVKRTLCGHCKKLKPEYAKAAGLIKGNDPPIALAKVDCTEAGKETCNKHGVTGYPTLKIFRGGEVSQEYNGPREAAGIVKHMKSQVGPSSKDLNKDSELEEFINKEDVAVVGFFEKESDLKSAFLKVADALREKVRFGHTSNRDLLSKHGHT</sequence>
<evidence type="ECO:0000259" key="8">
    <source>
        <dbReference type="Pfam" id="PF00085"/>
    </source>
</evidence>
<comment type="similarity">
    <text evidence="3">Belongs to the protein disulfide isomerase family.</text>
</comment>
<evidence type="ECO:0000256" key="3">
    <source>
        <dbReference type="ARBA" id="ARBA00006347"/>
    </source>
</evidence>
<gene>
    <name evidence="9" type="ORF">TCMB3V08_LOCUS12044</name>
</gene>
<dbReference type="SUPFAM" id="SSF52833">
    <property type="entry name" value="Thioredoxin-like"/>
    <property type="match status" value="2"/>
</dbReference>
<feature type="domain" description="Thioredoxin" evidence="8">
    <location>
        <begin position="73"/>
        <end position="151"/>
    </location>
</feature>
<comment type="subcellular location">
    <subcellularLocation>
        <location evidence="2">Endoplasmic reticulum lumen</location>
    </subcellularLocation>
</comment>
<dbReference type="InterPro" id="IPR036249">
    <property type="entry name" value="Thioredoxin-like_sf"/>
</dbReference>
<dbReference type="PANTHER" id="PTHR18929">
    <property type="entry name" value="PROTEIN DISULFIDE ISOMERASE"/>
    <property type="match status" value="1"/>
</dbReference>
<reference evidence="9" key="1">
    <citation type="submission" date="2020-11" db="EMBL/GenBank/DDBJ databases">
        <authorList>
            <person name="Tran Van P."/>
        </authorList>
    </citation>
    <scope>NUCLEOTIDE SEQUENCE</scope>
</reference>
<evidence type="ECO:0000256" key="6">
    <source>
        <dbReference type="ARBA" id="ARBA00023235"/>
    </source>
</evidence>
<evidence type="ECO:0000256" key="1">
    <source>
        <dbReference type="ARBA" id="ARBA00001182"/>
    </source>
</evidence>
<keyword evidence="5" id="KW-0256">Endoplasmic reticulum</keyword>